<evidence type="ECO:0000313" key="11">
    <source>
        <dbReference type="Proteomes" id="UP000002668"/>
    </source>
</evidence>
<evidence type="ECO:0008006" key="12">
    <source>
        <dbReference type="Google" id="ProtNLM"/>
    </source>
</evidence>
<organism evidence="10 11">
    <name type="scientific">Leptosphaeria maculans (strain JN3 / isolate v23.1.3 / race Av1-4-5-6-7-8)</name>
    <name type="common">Blackleg fungus</name>
    <name type="synonym">Phoma lingam</name>
    <dbReference type="NCBI Taxonomy" id="985895"/>
    <lineage>
        <taxon>Eukaryota</taxon>
        <taxon>Fungi</taxon>
        <taxon>Dikarya</taxon>
        <taxon>Ascomycota</taxon>
        <taxon>Pezizomycotina</taxon>
        <taxon>Dothideomycetes</taxon>
        <taxon>Pleosporomycetidae</taxon>
        <taxon>Pleosporales</taxon>
        <taxon>Pleosporineae</taxon>
        <taxon>Leptosphaeriaceae</taxon>
        <taxon>Plenodomus</taxon>
        <taxon>Plenodomus lingam/Leptosphaeria maculans species complex</taxon>
    </lineage>
</organism>
<feature type="region of interest" description="Disordered" evidence="9">
    <location>
        <begin position="233"/>
        <end position="299"/>
    </location>
</feature>
<dbReference type="eggNOG" id="ENOG502S25T">
    <property type="taxonomic scope" value="Eukaryota"/>
</dbReference>
<feature type="compositionally biased region" description="Polar residues" evidence="9">
    <location>
        <begin position="98"/>
        <end position="110"/>
    </location>
</feature>
<evidence type="ECO:0000256" key="9">
    <source>
        <dbReference type="SAM" id="MobiDB-lite"/>
    </source>
</evidence>
<dbReference type="AlphaFoldDB" id="E5A628"/>
<feature type="region of interest" description="Disordered" evidence="9">
    <location>
        <begin position="396"/>
        <end position="419"/>
    </location>
</feature>
<evidence type="ECO:0000256" key="1">
    <source>
        <dbReference type="ARBA" id="ARBA00004123"/>
    </source>
</evidence>
<evidence type="ECO:0000256" key="3">
    <source>
        <dbReference type="ARBA" id="ARBA00006922"/>
    </source>
</evidence>
<dbReference type="GO" id="GO:0033309">
    <property type="term" value="C:SBF transcription complex"/>
    <property type="evidence" value="ECO:0007669"/>
    <property type="project" value="TreeGrafter"/>
</dbReference>
<evidence type="ECO:0000256" key="7">
    <source>
        <dbReference type="ARBA" id="ARBA00023163"/>
    </source>
</evidence>
<dbReference type="Pfam" id="PF08528">
    <property type="entry name" value="Whi5"/>
    <property type="match status" value="1"/>
</dbReference>
<evidence type="ECO:0000256" key="4">
    <source>
        <dbReference type="ARBA" id="ARBA00022490"/>
    </source>
</evidence>
<evidence type="ECO:0000313" key="10">
    <source>
        <dbReference type="EMBL" id="CBX99073.1"/>
    </source>
</evidence>
<feature type="region of interest" description="Disordered" evidence="9">
    <location>
        <begin position="326"/>
        <end position="346"/>
    </location>
</feature>
<dbReference type="PANTHER" id="PTHR28246:SF1">
    <property type="entry name" value="G1-SPECIFIC TRANSCRIPTIONAL REPRESSOR WHI5-RELATED"/>
    <property type="match status" value="1"/>
</dbReference>
<keyword evidence="4" id="KW-0963">Cytoplasm</keyword>
<dbReference type="GeneID" id="13282455"/>
<keyword evidence="5" id="KW-0678">Repressor</keyword>
<accession>E5A628</accession>
<dbReference type="OMA" id="AYPPQDK"/>
<dbReference type="InParanoid" id="E5A628"/>
<dbReference type="OrthoDB" id="2359117at2759"/>
<dbReference type="EMBL" id="FP929135">
    <property type="protein sequence ID" value="CBX99073.1"/>
    <property type="molecule type" value="Genomic_DNA"/>
</dbReference>
<dbReference type="InterPro" id="IPR013734">
    <property type="entry name" value="TF_Nrm1/Whi5"/>
</dbReference>
<proteinExistence type="inferred from homology"/>
<dbReference type="Proteomes" id="UP000002668">
    <property type="component" value="Genome"/>
</dbReference>
<dbReference type="PANTHER" id="PTHR28246">
    <property type="entry name" value="G1-SPECIFIC TRANSCRIPTIONAL REPRESSOR WHI5-RELATED"/>
    <property type="match status" value="1"/>
</dbReference>
<evidence type="ECO:0000256" key="6">
    <source>
        <dbReference type="ARBA" id="ARBA00023015"/>
    </source>
</evidence>
<keyword evidence="8" id="KW-0539">Nucleus</keyword>
<dbReference type="GO" id="GO:0005737">
    <property type="term" value="C:cytoplasm"/>
    <property type="evidence" value="ECO:0007669"/>
    <property type="project" value="UniProtKB-SubCell"/>
</dbReference>
<gene>
    <name evidence="10" type="ORF">LEMA_P083120.1</name>
</gene>
<comment type="subcellular location">
    <subcellularLocation>
        <location evidence="2">Cytoplasm</location>
    </subcellularLocation>
    <subcellularLocation>
        <location evidence="1">Nucleus</location>
    </subcellularLocation>
</comment>
<dbReference type="GO" id="GO:0003712">
    <property type="term" value="F:transcription coregulator activity"/>
    <property type="evidence" value="ECO:0007669"/>
    <property type="project" value="TreeGrafter"/>
</dbReference>
<feature type="compositionally biased region" description="Polar residues" evidence="9">
    <location>
        <begin position="50"/>
        <end position="69"/>
    </location>
</feature>
<feature type="region of interest" description="Disordered" evidence="9">
    <location>
        <begin position="436"/>
        <end position="457"/>
    </location>
</feature>
<dbReference type="HOGENOM" id="CLU_681531_0_0_1"/>
<keyword evidence="6" id="KW-0805">Transcription regulation</keyword>
<feature type="region of interest" description="Disordered" evidence="9">
    <location>
        <begin position="1"/>
        <end position="199"/>
    </location>
</feature>
<keyword evidence="7" id="KW-0804">Transcription</keyword>
<protein>
    <recommendedName>
        <fullName evidence="12">Cyclin-dependent kinase</fullName>
    </recommendedName>
</protein>
<sequence>MSQVAAYYPAVGTMRKSRSPTPSRPFSYPEYGNSPIAPSEHANTVPEVDISTTPRQDIQHSQDSVLSAVSSTFSAPRLPSSSSNLSTSTTVAEAESTQPSSANVVPSQIKPSEVSMPDSPTQARAEGAQPNAPRIDRAAANAPRTGDTAAAAMPLESPIAQGFKRKADEPWKSAGSGSDVPTARLPAHKRNKSTDVHSSTRIGELSAQLKTRLSYAMVKVQYGWEKQSLDELEEVHSQRGSPNSAPERGDRLAFGSPYASDRRRRPSGVSETSDQIILSPASDPTRSYAITPPAHWRPGTKPAINAAASLISITNGQHPHGLAPAPTFQPSTRRRCSSVSHAPPRLLSSNQRKHYSDLGTGPQMPATPRAGILRMPSQQAEKDAVDTLLFMSSPNNSQRFPLAGQPASRSLRTEPPQRRVMFDTYQPQERHAMYQQQMPAPPHHHHHYGPYTANGAR</sequence>
<dbReference type="STRING" id="985895.E5A628"/>
<dbReference type="GO" id="GO:0000082">
    <property type="term" value="P:G1/S transition of mitotic cell cycle"/>
    <property type="evidence" value="ECO:0007669"/>
    <property type="project" value="InterPro"/>
</dbReference>
<evidence type="ECO:0000256" key="8">
    <source>
        <dbReference type="ARBA" id="ARBA00023242"/>
    </source>
</evidence>
<dbReference type="VEuPathDB" id="FungiDB:LEMA_P083120.1"/>
<comment type="similarity">
    <text evidence="3">Belongs to the WHI5/NRM1 family.</text>
</comment>
<dbReference type="InterPro" id="IPR039198">
    <property type="entry name" value="Srl3/Whi5"/>
</dbReference>
<keyword evidence="11" id="KW-1185">Reference proteome</keyword>
<feature type="compositionally biased region" description="Low complexity" evidence="9">
    <location>
        <begin position="70"/>
        <end position="97"/>
    </location>
</feature>
<evidence type="ECO:0000256" key="2">
    <source>
        <dbReference type="ARBA" id="ARBA00004496"/>
    </source>
</evidence>
<evidence type="ECO:0000256" key="5">
    <source>
        <dbReference type="ARBA" id="ARBA00022491"/>
    </source>
</evidence>
<name>E5A628_LEPMJ</name>
<reference evidence="11" key="1">
    <citation type="journal article" date="2011" name="Nat. Commun.">
        <title>Effector diversification within compartments of the Leptosphaeria maculans genome affected by Repeat-Induced Point mutations.</title>
        <authorList>
            <person name="Rouxel T."/>
            <person name="Grandaubert J."/>
            <person name="Hane J.K."/>
            <person name="Hoede C."/>
            <person name="van de Wouw A.P."/>
            <person name="Couloux A."/>
            <person name="Dominguez V."/>
            <person name="Anthouard V."/>
            <person name="Bally P."/>
            <person name="Bourras S."/>
            <person name="Cozijnsen A.J."/>
            <person name="Ciuffetti L.M."/>
            <person name="Degrave A."/>
            <person name="Dilmaghani A."/>
            <person name="Duret L."/>
            <person name="Fudal I."/>
            <person name="Goodwin S.B."/>
            <person name="Gout L."/>
            <person name="Glaser N."/>
            <person name="Linglin J."/>
            <person name="Kema G.H.J."/>
            <person name="Lapalu N."/>
            <person name="Lawrence C.B."/>
            <person name="May K."/>
            <person name="Meyer M."/>
            <person name="Ollivier B."/>
            <person name="Poulain J."/>
            <person name="Schoch C.L."/>
            <person name="Simon A."/>
            <person name="Spatafora J.W."/>
            <person name="Stachowiak A."/>
            <person name="Turgeon B.G."/>
            <person name="Tyler B.M."/>
            <person name="Vincent D."/>
            <person name="Weissenbach J."/>
            <person name="Amselem J."/>
            <person name="Quesneville H."/>
            <person name="Oliver R.P."/>
            <person name="Wincker P."/>
            <person name="Balesdent M.-H."/>
            <person name="Howlett B.J."/>
        </authorList>
    </citation>
    <scope>NUCLEOTIDE SEQUENCE [LARGE SCALE GENOMIC DNA]</scope>
    <source>
        <strain evidence="11">JN3 / isolate v23.1.3 / race Av1-4-5-6-7-8</strain>
    </source>
</reference>